<sequence length="70" mass="8052">MAFCCVDRKTPAVDKIRRMMAFGASIDWREALQMAAGTPTVSAQPLLEYYEPLFVWLRRENSKLNNSIGW</sequence>
<protein>
    <recommendedName>
        <fullName evidence="8">Angiotensin-converting enzyme</fullName>
    </recommendedName>
</protein>
<evidence type="ECO:0000313" key="7">
    <source>
        <dbReference type="Proteomes" id="UP001321473"/>
    </source>
</evidence>
<dbReference type="EMBL" id="JARKHS020009673">
    <property type="protein sequence ID" value="KAK8779570.1"/>
    <property type="molecule type" value="Genomic_DNA"/>
</dbReference>
<dbReference type="AlphaFoldDB" id="A0AAQ4EXV4"/>
<dbReference type="GO" id="GO:0016020">
    <property type="term" value="C:membrane"/>
    <property type="evidence" value="ECO:0007669"/>
    <property type="project" value="InterPro"/>
</dbReference>
<name>A0AAQ4EXV4_AMBAM</name>
<dbReference type="Proteomes" id="UP001321473">
    <property type="component" value="Unassembled WGS sequence"/>
</dbReference>
<dbReference type="GO" id="GO:0008237">
    <property type="term" value="F:metallopeptidase activity"/>
    <property type="evidence" value="ECO:0007669"/>
    <property type="project" value="InterPro"/>
</dbReference>
<comment type="similarity">
    <text evidence="1 5">Belongs to the peptidase M2 family.</text>
</comment>
<comment type="caution">
    <text evidence="5">Lacks conserved residue(s) required for the propagation of feature annotation.</text>
</comment>
<keyword evidence="2" id="KW-0732">Signal</keyword>
<evidence type="ECO:0000256" key="3">
    <source>
        <dbReference type="ARBA" id="ARBA00023157"/>
    </source>
</evidence>
<dbReference type="GO" id="GO:0008241">
    <property type="term" value="F:peptidyl-dipeptidase activity"/>
    <property type="evidence" value="ECO:0007669"/>
    <property type="project" value="InterPro"/>
</dbReference>
<keyword evidence="3" id="KW-1015">Disulfide bond</keyword>
<dbReference type="PANTHER" id="PTHR10514">
    <property type="entry name" value="ANGIOTENSIN-CONVERTING ENZYME"/>
    <property type="match status" value="1"/>
</dbReference>
<organism evidence="6 7">
    <name type="scientific">Amblyomma americanum</name>
    <name type="common">Lone star tick</name>
    <dbReference type="NCBI Taxonomy" id="6943"/>
    <lineage>
        <taxon>Eukaryota</taxon>
        <taxon>Metazoa</taxon>
        <taxon>Ecdysozoa</taxon>
        <taxon>Arthropoda</taxon>
        <taxon>Chelicerata</taxon>
        <taxon>Arachnida</taxon>
        <taxon>Acari</taxon>
        <taxon>Parasitiformes</taxon>
        <taxon>Ixodida</taxon>
        <taxon>Ixodoidea</taxon>
        <taxon>Ixodidae</taxon>
        <taxon>Amblyomminae</taxon>
        <taxon>Amblyomma</taxon>
    </lineage>
</organism>
<dbReference type="Pfam" id="PF01401">
    <property type="entry name" value="Peptidase_M2"/>
    <property type="match status" value="1"/>
</dbReference>
<evidence type="ECO:0008006" key="8">
    <source>
        <dbReference type="Google" id="ProtNLM"/>
    </source>
</evidence>
<dbReference type="PROSITE" id="PS52011">
    <property type="entry name" value="PEPTIDASE_M2"/>
    <property type="match status" value="1"/>
</dbReference>
<evidence type="ECO:0000256" key="2">
    <source>
        <dbReference type="ARBA" id="ARBA00022729"/>
    </source>
</evidence>
<proteinExistence type="inferred from homology"/>
<gene>
    <name evidence="6" type="ORF">V5799_019088</name>
</gene>
<dbReference type="GO" id="GO:0006508">
    <property type="term" value="P:proteolysis"/>
    <property type="evidence" value="ECO:0007669"/>
    <property type="project" value="InterPro"/>
</dbReference>
<evidence type="ECO:0000313" key="6">
    <source>
        <dbReference type="EMBL" id="KAK8779570.1"/>
    </source>
</evidence>
<evidence type="ECO:0000256" key="5">
    <source>
        <dbReference type="PROSITE-ProRule" id="PRU01355"/>
    </source>
</evidence>
<evidence type="ECO:0000256" key="4">
    <source>
        <dbReference type="ARBA" id="ARBA00023180"/>
    </source>
</evidence>
<dbReference type="PANTHER" id="PTHR10514:SF27">
    <property type="entry name" value="ANGIOTENSIN-CONVERTING ENZYME"/>
    <property type="match status" value="1"/>
</dbReference>
<keyword evidence="4" id="KW-0325">Glycoprotein</keyword>
<evidence type="ECO:0000256" key="1">
    <source>
        <dbReference type="ARBA" id="ARBA00008139"/>
    </source>
</evidence>
<reference evidence="6 7" key="1">
    <citation type="journal article" date="2023" name="Arcadia Sci">
        <title>De novo assembly of a long-read Amblyomma americanum tick genome.</title>
        <authorList>
            <person name="Chou S."/>
            <person name="Poskanzer K.E."/>
            <person name="Rollins M."/>
            <person name="Thuy-Boun P.S."/>
        </authorList>
    </citation>
    <scope>NUCLEOTIDE SEQUENCE [LARGE SCALE GENOMIC DNA]</scope>
    <source>
        <strain evidence="6">F_SG_1</strain>
        <tissue evidence="6">Salivary glands</tissue>
    </source>
</reference>
<accession>A0AAQ4EXV4</accession>
<comment type="caution">
    <text evidence="6">The sequence shown here is derived from an EMBL/GenBank/DDBJ whole genome shotgun (WGS) entry which is preliminary data.</text>
</comment>
<dbReference type="InterPro" id="IPR001548">
    <property type="entry name" value="Peptidase_M2"/>
</dbReference>
<dbReference type="SUPFAM" id="SSF55486">
    <property type="entry name" value="Metalloproteases ('zincins'), catalytic domain"/>
    <property type="match status" value="1"/>
</dbReference>
<keyword evidence="7" id="KW-1185">Reference proteome</keyword>